<feature type="compositionally biased region" description="Basic and acidic residues" evidence="1">
    <location>
        <begin position="108"/>
        <end position="121"/>
    </location>
</feature>
<feature type="compositionally biased region" description="Basic and acidic residues" evidence="1">
    <location>
        <begin position="264"/>
        <end position="289"/>
    </location>
</feature>
<dbReference type="Proteomes" id="UP000015103">
    <property type="component" value="Unassembled WGS sequence"/>
</dbReference>
<dbReference type="STRING" id="13249.T1HN16"/>
<dbReference type="EnsemblMetazoa" id="RPRC005440-RA">
    <property type="protein sequence ID" value="RPRC005440-PA"/>
    <property type="gene ID" value="RPRC005440"/>
</dbReference>
<feature type="compositionally biased region" description="Polar residues" evidence="1">
    <location>
        <begin position="593"/>
        <end position="634"/>
    </location>
</feature>
<feature type="compositionally biased region" description="Basic and acidic residues" evidence="1">
    <location>
        <begin position="390"/>
        <end position="406"/>
    </location>
</feature>
<protein>
    <submittedName>
        <fullName evidence="2">Uncharacterized protein</fullName>
    </submittedName>
</protein>
<evidence type="ECO:0000313" key="2">
    <source>
        <dbReference type="EnsemblMetazoa" id="RPRC005440-PA"/>
    </source>
</evidence>
<feature type="region of interest" description="Disordered" evidence="1">
    <location>
        <begin position="390"/>
        <end position="442"/>
    </location>
</feature>
<dbReference type="HOGENOM" id="CLU_272066_0_0_1"/>
<organism evidence="2 3">
    <name type="scientific">Rhodnius prolixus</name>
    <name type="common">Triatomid bug</name>
    <dbReference type="NCBI Taxonomy" id="13249"/>
    <lineage>
        <taxon>Eukaryota</taxon>
        <taxon>Metazoa</taxon>
        <taxon>Ecdysozoa</taxon>
        <taxon>Arthropoda</taxon>
        <taxon>Hexapoda</taxon>
        <taxon>Insecta</taxon>
        <taxon>Pterygota</taxon>
        <taxon>Neoptera</taxon>
        <taxon>Paraneoptera</taxon>
        <taxon>Hemiptera</taxon>
        <taxon>Heteroptera</taxon>
        <taxon>Panheteroptera</taxon>
        <taxon>Cimicomorpha</taxon>
        <taxon>Reduviidae</taxon>
        <taxon>Triatominae</taxon>
        <taxon>Rhodnius</taxon>
    </lineage>
</organism>
<sequence>MLLLGREFQIPAVLCENEAIREFVNVRGDTDMYRVFNFIEAQEQLDYATSRCGNLMEQLDKIRDQMKWHRGQDTFKSEENLVDAGVENKEQGEGVQSSEDTDELTESDLSHSVHSKDNSKKAGKRFDYQLYKKFSKNPRSTHNLSRSSSSYESLATSENLSIKSITLTDEELYKINKKNKQSNEMEDKDEEFGDLTMEAMDNEIYGEDEIIDDDEFKKELEAFFDKEAEEAEEDDDVENGEEKEDIQENYEEKDVSDEYQSVKYVKESTEKEKTRGMYHYRRESIGNDERQEEDEDELDMEQKYEIYHDLDEEKAEYTFEEGNLDQVFDIEENFYDQVERDSSISLDTDRSSLDENGILDKISDTELNEKQNYDDHEVTQEVIIKLNFDKEKAIQRENDKSSEETKSKKRATTQNEATGKFQKFEKNNSNVMPRQKESAKRTKLLEKTRPNTNDSKIMKTEAIKKDQTMQSKIAQEQSVLPSPITKASTDKITKGKKKTVQIKKNNENVNNNVQNARLVGKEINTSKQHPAQREEEKSNVENSLNTLKEKKDFKNIQENRKNGVVAGAKINNKKPVHEILKTSLTEKTKRKTSITSQSKQSGSTIVQNSKLQDNVTVNLDRQNANQKTIGQQKKQPVDTVKNEGSSGGVDKNNSNHLMQLNSTDVENNIYKEKLTKLRISNKIKKSPNSMKVNGASHEIISKSLLVNIQKTLRDKLNRSTDDQQINISNGQIETVVSKNLVKNKVNELNSIISKKNASKKETLNDKVNDPKQKPTIKEVAQPKQKLTKTVETINNNNKKPNLPKEEPSKVKNKTTTTFSRGNPNNSNPKELNMFKTFGQDENDVIVEDCRDEETLNLVATNWPPPGNFDLKANKVPHKVESAQVVHHNFGKMQDAMQARKGSESVQLPTKYTPFYKSGDKIWEERAPEIDNKTYIKTHTNHAEIQNAANTNNNNNTKNNYYSNKDNTTQTLAQSLGFNAIPFIVGQSTSRSYHIGLNIQQTMSLMKHTPSMPALKLGMEPSTGNISDKTSTFGSILSTSYYKMKTCPACATTKPFNDGGIDEYDDEELENVDDPWYVPQKDTWDKQNIANRKRARCTCLPKNVISFNQVLNQLFQKEGTAQIRPHSSSETQVVIKSEDESEKNDQEKKMIVRPNNAFYFTRLLRNIQRIQDQYMPTTKVSFNSMKYNTL</sequence>
<dbReference type="EMBL" id="ACPB03015130">
    <property type="status" value="NOT_ANNOTATED_CDS"/>
    <property type="molecule type" value="Genomic_DNA"/>
</dbReference>
<feature type="region of interest" description="Disordered" evidence="1">
    <location>
        <begin position="224"/>
        <end position="298"/>
    </location>
</feature>
<feature type="region of interest" description="Disordered" evidence="1">
    <location>
        <begin position="582"/>
        <end position="656"/>
    </location>
</feature>
<dbReference type="AlphaFoldDB" id="T1HN16"/>
<dbReference type="OMA" id="IWEERAP"/>
<feature type="region of interest" description="Disordered" evidence="1">
    <location>
        <begin position="137"/>
        <end position="156"/>
    </location>
</feature>
<dbReference type="VEuPathDB" id="VectorBase:RPRC005440"/>
<accession>T1HN16</accession>
<evidence type="ECO:0000313" key="3">
    <source>
        <dbReference type="Proteomes" id="UP000015103"/>
    </source>
</evidence>
<reference evidence="2" key="1">
    <citation type="submission" date="2015-05" db="UniProtKB">
        <authorList>
            <consortium name="EnsemblMetazoa"/>
        </authorList>
    </citation>
    <scope>IDENTIFICATION</scope>
</reference>
<feature type="compositionally biased region" description="Acidic residues" evidence="1">
    <location>
        <begin position="227"/>
        <end position="257"/>
    </location>
</feature>
<feature type="region of interest" description="Disordered" evidence="1">
    <location>
        <begin position="522"/>
        <end position="541"/>
    </location>
</feature>
<evidence type="ECO:0000256" key="1">
    <source>
        <dbReference type="SAM" id="MobiDB-lite"/>
    </source>
</evidence>
<feature type="compositionally biased region" description="Polar residues" evidence="1">
    <location>
        <begin position="813"/>
        <end position="829"/>
    </location>
</feature>
<keyword evidence="3" id="KW-1185">Reference proteome</keyword>
<feature type="region of interest" description="Disordered" evidence="1">
    <location>
        <begin position="86"/>
        <end position="121"/>
    </location>
</feature>
<name>T1HN16_RHOPR</name>
<feature type="region of interest" description="Disordered" evidence="1">
    <location>
        <begin position="1119"/>
        <end position="1146"/>
    </location>
</feature>
<feature type="compositionally biased region" description="Polar residues" evidence="1">
    <location>
        <begin position="1124"/>
        <end position="1133"/>
    </location>
</feature>
<feature type="region of interest" description="Disordered" evidence="1">
    <location>
        <begin position="782"/>
        <end position="829"/>
    </location>
</feature>
<feature type="compositionally biased region" description="Low complexity" evidence="1">
    <location>
        <begin position="145"/>
        <end position="156"/>
    </location>
</feature>
<proteinExistence type="predicted"/>
<dbReference type="InParanoid" id="T1HN16"/>